<dbReference type="EMBL" id="JPFZ01000010">
    <property type="protein sequence ID" value="KEQ47080.1"/>
    <property type="molecule type" value="Genomic_DNA"/>
</dbReference>
<dbReference type="Proteomes" id="UP000759590">
    <property type="component" value="Unassembled WGS sequence"/>
</dbReference>
<gene>
    <name evidence="6" type="ORF">CYK18_00600</name>
    <name evidence="4" type="ORF">HMPREF3228_01146</name>
    <name evidence="5" type="ORF">KHZ51_02775</name>
    <name evidence="3" type="ORF">SK608_1500</name>
    <name evidence="2" type="ORF">SMNM65_15690</name>
</gene>
<protein>
    <submittedName>
        <fullName evidence="6">Uncharacterized protein</fullName>
    </submittedName>
</protein>
<dbReference type="RefSeq" id="WP_000593540.1">
    <property type="nucleotide sequence ID" value="NZ_CAMHZQ010000005.1"/>
</dbReference>
<evidence type="ECO:0000256" key="1">
    <source>
        <dbReference type="SAM" id="SignalP"/>
    </source>
</evidence>
<name>A0A081PZR7_STRMT</name>
<dbReference type="Proteomes" id="UP000028022">
    <property type="component" value="Unassembled WGS sequence"/>
</dbReference>
<evidence type="ECO:0000313" key="2">
    <source>
        <dbReference type="EMBL" id="BCJ11137.1"/>
    </source>
</evidence>
<evidence type="ECO:0000313" key="9">
    <source>
        <dbReference type="Proteomes" id="UP000234971"/>
    </source>
</evidence>
<dbReference type="EMBL" id="PKIE01000001">
    <property type="protein sequence ID" value="PLA60750.1"/>
    <property type="molecule type" value="Genomic_DNA"/>
</dbReference>
<keyword evidence="1" id="KW-0732">Signal</keyword>
<reference evidence="6 9" key="3">
    <citation type="submission" date="2017-12" db="EMBL/GenBank/DDBJ databases">
        <title>Phylogenetic diversity of female urinary microbiome.</title>
        <authorList>
            <person name="Thomas-White K."/>
            <person name="Wolfe A.J."/>
        </authorList>
    </citation>
    <scope>NUCLEOTIDE SEQUENCE [LARGE SCALE GENOMIC DNA]</scope>
    <source>
        <strain evidence="6 9">UMB1341</strain>
    </source>
</reference>
<feature type="chain" id="PRO_5014217430" evidence="1">
    <location>
        <begin position="27"/>
        <end position="191"/>
    </location>
</feature>
<reference evidence="3 7" key="1">
    <citation type="submission" date="2014-05" db="EMBL/GenBank/DDBJ databases">
        <authorList>
            <person name="Daugherty S.C."/>
            <person name="Tallon L.J."/>
            <person name="Sadzewicz L."/>
            <person name="Kilian M."/>
            <person name="Tettelin H."/>
        </authorList>
    </citation>
    <scope>NUCLEOTIDE SEQUENCE [LARGE SCALE GENOMIC DNA]</scope>
    <source>
        <strain evidence="3 7">SK608</strain>
    </source>
</reference>
<reference evidence="4 8" key="2">
    <citation type="submission" date="2016-01" db="EMBL/GenBank/DDBJ databases">
        <authorList>
            <person name="Oliw E.H."/>
        </authorList>
    </citation>
    <scope>NUCLEOTIDE SEQUENCE [LARGE SCALE GENOMIC DNA]</scope>
    <source>
        <strain evidence="4 8">CMW7705B</strain>
    </source>
</reference>
<reference evidence="10" key="4">
    <citation type="submission" date="2020-08" db="EMBL/GenBank/DDBJ databases">
        <title>Complete genome sequence of Streptococcus mitis strain Nm-65.</title>
        <authorList>
            <person name="Tabata A."/>
            <person name="Ohkuni H."/>
            <person name="Nagamune H."/>
        </authorList>
    </citation>
    <scope>NUCLEOTIDE SEQUENCE [LARGE SCALE GENOMIC DNA]</scope>
    <source>
        <strain evidence="10">Nm-65</strain>
    </source>
</reference>
<evidence type="ECO:0000313" key="3">
    <source>
        <dbReference type="EMBL" id="KEQ47080.1"/>
    </source>
</evidence>
<dbReference type="EMBL" id="LRQR01000068">
    <property type="protein sequence ID" value="KXA60499.1"/>
    <property type="molecule type" value="Genomic_DNA"/>
</dbReference>
<dbReference type="Proteomes" id="UP000234971">
    <property type="component" value="Unassembled WGS sequence"/>
</dbReference>
<dbReference type="EMBL" id="JAGZLW010000007">
    <property type="protein sequence ID" value="MBS4947625.1"/>
    <property type="molecule type" value="Genomic_DNA"/>
</dbReference>
<evidence type="ECO:0000313" key="5">
    <source>
        <dbReference type="EMBL" id="MBS4947625.1"/>
    </source>
</evidence>
<evidence type="ECO:0000313" key="10">
    <source>
        <dbReference type="Proteomes" id="UP000516106"/>
    </source>
</evidence>
<dbReference type="EMBL" id="AP023349">
    <property type="protein sequence ID" value="BCJ11137.1"/>
    <property type="molecule type" value="Genomic_DNA"/>
</dbReference>
<feature type="signal peptide" evidence="1">
    <location>
        <begin position="1"/>
        <end position="26"/>
    </location>
</feature>
<proteinExistence type="predicted"/>
<dbReference type="AlphaFoldDB" id="A0A081PZR7"/>
<dbReference type="Proteomes" id="UP000070065">
    <property type="component" value="Unassembled WGS sequence"/>
</dbReference>
<sequence length="191" mass="20903">MIKLKLLFFSLLSSLLFLVTTSTVFADVYPGTNYEIVSNRIVKDINTGELLSFYTTELRDAYLESKSTYQTRSNATGVADYRTKYSHSYKKSTTSGPVSSTAYGGKAGATLTVGAGVSFSAPESGAGLSLNHSVSHNVPPYTYGYIRLKASYTVNVRKLEVRYLGTNKWVPAGETSTISNVSVWSELVTWK</sequence>
<evidence type="ECO:0000313" key="8">
    <source>
        <dbReference type="Proteomes" id="UP000070065"/>
    </source>
</evidence>
<dbReference type="GeneID" id="45218765"/>
<reference evidence="5" key="6">
    <citation type="submission" date="2021-02" db="EMBL/GenBank/DDBJ databases">
        <title>Infant gut strain persistence is associated with maternal origin, phylogeny, and functional potential including surface adhesion and iron acquisition.</title>
        <authorList>
            <person name="Lou Y.C."/>
        </authorList>
    </citation>
    <scope>NUCLEOTIDE SEQUENCE</scope>
    <source>
        <strain evidence="5">L3_114_025G1_dasL3_114_025G1_concoct_29</strain>
    </source>
</reference>
<evidence type="ECO:0000313" key="6">
    <source>
        <dbReference type="EMBL" id="PLA60750.1"/>
    </source>
</evidence>
<evidence type="ECO:0000313" key="4">
    <source>
        <dbReference type="EMBL" id="KXA60499.1"/>
    </source>
</evidence>
<accession>A0A081PZR7</accession>
<dbReference type="Proteomes" id="UP000516106">
    <property type="component" value="Chromosome"/>
</dbReference>
<organism evidence="6 9">
    <name type="scientific">Streptococcus mitis</name>
    <dbReference type="NCBI Taxonomy" id="28037"/>
    <lineage>
        <taxon>Bacteria</taxon>
        <taxon>Bacillati</taxon>
        <taxon>Bacillota</taxon>
        <taxon>Bacilli</taxon>
        <taxon>Lactobacillales</taxon>
        <taxon>Streptococcaceae</taxon>
        <taxon>Streptococcus</taxon>
        <taxon>Streptococcus mitis group</taxon>
    </lineage>
</organism>
<dbReference type="PATRIC" id="fig|28037.231.peg.1135"/>
<evidence type="ECO:0000313" key="7">
    <source>
        <dbReference type="Proteomes" id="UP000028022"/>
    </source>
</evidence>
<reference evidence="2" key="5">
    <citation type="journal article" date="2021" name="Microbiol. Resour. Announc.">
        <title>Complete Genome Sequence of Streptococcus mitis Strain Nm-65, Isolated from a Patient with Kawasaki Disease.</title>
        <authorList>
            <person name="Tabata A."/>
            <person name="Ohkuni H."/>
            <person name="Itoh Y."/>
            <person name="Fukunaga Y."/>
            <person name="Tomoyasu T."/>
            <person name="Nagamune H."/>
        </authorList>
    </citation>
    <scope>NUCLEOTIDE SEQUENCE</scope>
    <source>
        <strain evidence="2">Nm-65</strain>
    </source>
</reference>